<dbReference type="InterPro" id="IPR044974">
    <property type="entry name" value="Disease_R_plants"/>
</dbReference>
<dbReference type="PANTHER" id="PTHR23155:SF1152">
    <property type="entry name" value="AAA+ ATPASE DOMAIN-CONTAINING PROTEIN"/>
    <property type="match status" value="1"/>
</dbReference>
<dbReference type="GO" id="GO:0043531">
    <property type="term" value="F:ADP binding"/>
    <property type="evidence" value="ECO:0007669"/>
    <property type="project" value="InterPro"/>
</dbReference>
<evidence type="ECO:0000256" key="7">
    <source>
        <dbReference type="ARBA" id="ARBA00022840"/>
    </source>
</evidence>
<dbReference type="GO" id="GO:0016020">
    <property type="term" value="C:membrane"/>
    <property type="evidence" value="ECO:0007669"/>
    <property type="project" value="UniProtKB-SubCell"/>
</dbReference>
<comment type="subcellular location">
    <subcellularLocation>
        <location evidence="2">Cytoplasm</location>
    </subcellularLocation>
    <subcellularLocation>
        <location evidence="1">Membrane</location>
        <topology evidence="1">Peripheral membrane protein</topology>
    </subcellularLocation>
</comment>
<comment type="caution">
    <text evidence="13">The sequence shown here is derived from an EMBL/GenBank/DDBJ whole genome shotgun (WGS) entry which is preliminary data.</text>
</comment>
<reference evidence="14" key="2">
    <citation type="journal article" date="2017" name="J. Anim. Genet.">
        <title>Multiple reference genome sequences of hot pepper reveal the massive evolution of plant disease resistance genes by retroduplication.</title>
        <authorList>
            <person name="Kim S."/>
            <person name="Park J."/>
            <person name="Yeom S.-I."/>
            <person name="Kim Y.-M."/>
            <person name="Seo E."/>
            <person name="Kim K.-T."/>
            <person name="Kim M.-S."/>
            <person name="Lee J.M."/>
            <person name="Cheong K."/>
            <person name="Shin H.-S."/>
            <person name="Kim S.-B."/>
            <person name="Han K."/>
            <person name="Lee J."/>
            <person name="Park M."/>
            <person name="Lee H.-A."/>
            <person name="Lee H.-Y."/>
            <person name="Lee Y."/>
            <person name="Oh S."/>
            <person name="Lee J.H."/>
            <person name="Choi E."/>
            <person name="Choi E."/>
            <person name="Lee S.E."/>
            <person name="Jeon J."/>
            <person name="Kim H."/>
            <person name="Choi G."/>
            <person name="Song H."/>
            <person name="Lee J."/>
            <person name="Lee S.-C."/>
            <person name="Kwon J.-K."/>
            <person name="Lee H.-Y."/>
            <person name="Koo N."/>
            <person name="Hong Y."/>
            <person name="Kim R.W."/>
            <person name="Kang W.-H."/>
            <person name="Huh J.H."/>
            <person name="Kang B.-C."/>
            <person name="Yang T.-J."/>
            <person name="Lee Y.-H."/>
            <person name="Bennetzen J.L."/>
            <person name="Choi D."/>
        </authorList>
    </citation>
    <scope>NUCLEOTIDE SEQUENCE [LARGE SCALE GENOMIC DNA]</scope>
    <source>
        <strain evidence="14">cv. PBC81</strain>
    </source>
</reference>
<sequence length="420" mass="47720">MLNLVPQDTMHSATAEISSQLPKTTRMNEEIIGFEDVMKELRNKLLKGCRELDVISIVGMPGLGKTMLAYKIYSENSVISHFDIRAQCCVSQMYKRMDLLLTILHDAIGVRENFSSEADAADKLRRTLLAKRYLILVDDVSEASAWDDLRSCFHDANNGSRIILTTRHLQVSEYAISVSEPIPLRIFNVDESWTLLQYKVFGKESFFHPLEEVRKCMAAKCGGLPLSIVLVDGILAKMERTEESWKHVAMLLGFYIHRDSEAIGEQMRLWISEGLVKSCEGKSLEDIADGCLKNLIARNLVMVSKRDPNAGPSRIYSDKQHVQRRLTFCEIDTLVKWSSSCSFVGSVLLWHDPTSEKISISRILQNFKFLKVLDLENKVVIDSFPADLLHLRYLSAESYEGSIHSSISNLWRLETLILKN</sequence>
<dbReference type="Gene3D" id="3.40.50.300">
    <property type="entry name" value="P-loop containing nucleotide triphosphate hydrolases"/>
    <property type="match status" value="1"/>
</dbReference>
<evidence type="ECO:0000259" key="11">
    <source>
        <dbReference type="Pfam" id="PF00931"/>
    </source>
</evidence>
<dbReference type="InterPro" id="IPR058922">
    <property type="entry name" value="WHD_DRP"/>
</dbReference>
<evidence type="ECO:0000256" key="2">
    <source>
        <dbReference type="ARBA" id="ARBA00004496"/>
    </source>
</evidence>
<dbReference type="PANTHER" id="PTHR23155">
    <property type="entry name" value="DISEASE RESISTANCE PROTEIN RP"/>
    <property type="match status" value="1"/>
</dbReference>
<evidence type="ECO:0000259" key="12">
    <source>
        <dbReference type="Pfam" id="PF23559"/>
    </source>
</evidence>
<evidence type="ECO:0000256" key="10">
    <source>
        <dbReference type="SAM" id="MobiDB-lite"/>
    </source>
</evidence>
<reference evidence="13 14" key="1">
    <citation type="journal article" date="2017" name="Genome Biol.">
        <title>New reference genome sequences of hot pepper reveal the massive evolution of plant disease-resistance genes by retroduplication.</title>
        <authorList>
            <person name="Kim S."/>
            <person name="Park J."/>
            <person name="Yeom S.I."/>
            <person name="Kim Y.M."/>
            <person name="Seo E."/>
            <person name="Kim K.T."/>
            <person name="Kim M.S."/>
            <person name="Lee J.M."/>
            <person name="Cheong K."/>
            <person name="Shin H.S."/>
            <person name="Kim S.B."/>
            <person name="Han K."/>
            <person name="Lee J."/>
            <person name="Park M."/>
            <person name="Lee H.A."/>
            <person name="Lee H.Y."/>
            <person name="Lee Y."/>
            <person name="Oh S."/>
            <person name="Lee J.H."/>
            <person name="Choi E."/>
            <person name="Choi E."/>
            <person name="Lee S.E."/>
            <person name="Jeon J."/>
            <person name="Kim H."/>
            <person name="Choi G."/>
            <person name="Song H."/>
            <person name="Lee J."/>
            <person name="Lee S.C."/>
            <person name="Kwon J.K."/>
            <person name="Lee H.Y."/>
            <person name="Koo N."/>
            <person name="Hong Y."/>
            <person name="Kim R.W."/>
            <person name="Kang W.H."/>
            <person name="Huh J.H."/>
            <person name="Kang B.C."/>
            <person name="Yang T.J."/>
            <person name="Lee Y.H."/>
            <person name="Bennetzen J.L."/>
            <person name="Choi D."/>
        </authorList>
    </citation>
    <scope>NUCLEOTIDE SEQUENCE [LARGE SCALE GENOMIC DNA]</scope>
    <source>
        <strain evidence="14">cv. PBC81</strain>
    </source>
</reference>
<evidence type="ECO:0000256" key="6">
    <source>
        <dbReference type="ARBA" id="ARBA00022821"/>
    </source>
</evidence>
<proteinExistence type="predicted"/>
<keyword evidence="4" id="KW-0433">Leucine-rich repeat</keyword>
<evidence type="ECO:0000256" key="3">
    <source>
        <dbReference type="ARBA" id="ARBA00022490"/>
    </source>
</evidence>
<keyword evidence="3" id="KW-0963">Cytoplasm</keyword>
<dbReference type="InterPro" id="IPR002182">
    <property type="entry name" value="NB-ARC"/>
</dbReference>
<keyword evidence="9" id="KW-0472">Membrane</keyword>
<dbReference type="GO" id="GO:0098542">
    <property type="term" value="P:defense response to other organism"/>
    <property type="evidence" value="ECO:0007669"/>
    <property type="project" value="TreeGrafter"/>
</dbReference>
<dbReference type="SUPFAM" id="SSF52047">
    <property type="entry name" value="RNI-like"/>
    <property type="match status" value="1"/>
</dbReference>
<evidence type="ECO:0000256" key="1">
    <source>
        <dbReference type="ARBA" id="ARBA00004170"/>
    </source>
</evidence>
<accession>A0A2G2VLR0</accession>
<dbReference type="Pfam" id="PF23559">
    <property type="entry name" value="WHD_DRP"/>
    <property type="match status" value="1"/>
</dbReference>
<organism evidence="13 14">
    <name type="scientific">Capsicum baccatum</name>
    <name type="common">Peruvian pepper</name>
    <dbReference type="NCBI Taxonomy" id="33114"/>
    <lineage>
        <taxon>Eukaryota</taxon>
        <taxon>Viridiplantae</taxon>
        <taxon>Streptophyta</taxon>
        <taxon>Embryophyta</taxon>
        <taxon>Tracheophyta</taxon>
        <taxon>Spermatophyta</taxon>
        <taxon>Magnoliopsida</taxon>
        <taxon>eudicotyledons</taxon>
        <taxon>Gunneridae</taxon>
        <taxon>Pentapetalae</taxon>
        <taxon>asterids</taxon>
        <taxon>lamiids</taxon>
        <taxon>Solanales</taxon>
        <taxon>Solanaceae</taxon>
        <taxon>Solanoideae</taxon>
        <taxon>Capsiceae</taxon>
        <taxon>Capsicum</taxon>
    </lineage>
</organism>
<dbReference type="SUPFAM" id="SSF52540">
    <property type="entry name" value="P-loop containing nucleoside triphosphate hydrolases"/>
    <property type="match status" value="1"/>
</dbReference>
<evidence type="ECO:0000256" key="4">
    <source>
        <dbReference type="ARBA" id="ARBA00022614"/>
    </source>
</evidence>
<evidence type="ECO:0000313" key="14">
    <source>
        <dbReference type="Proteomes" id="UP000224567"/>
    </source>
</evidence>
<dbReference type="Gene3D" id="1.10.8.430">
    <property type="entry name" value="Helical domain of apoptotic protease-activating factors"/>
    <property type="match status" value="1"/>
</dbReference>
<feature type="domain" description="NB-ARC" evidence="11">
    <location>
        <begin position="35"/>
        <end position="204"/>
    </location>
</feature>
<evidence type="ECO:0000256" key="9">
    <source>
        <dbReference type="ARBA" id="ARBA00023136"/>
    </source>
</evidence>
<feature type="region of interest" description="Disordered" evidence="10">
    <location>
        <begin position="1"/>
        <end position="22"/>
    </location>
</feature>
<keyword evidence="5" id="KW-0547">Nucleotide-binding</keyword>
<dbReference type="GO" id="GO:0005737">
    <property type="term" value="C:cytoplasm"/>
    <property type="evidence" value="ECO:0007669"/>
    <property type="project" value="UniProtKB-SubCell"/>
</dbReference>
<dbReference type="Proteomes" id="UP000224567">
    <property type="component" value="Unassembled WGS sequence"/>
</dbReference>
<dbReference type="OrthoDB" id="1285647at2759"/>
<evidence type="ECO:0000313" key="13">
    <source>
        <dbReference type="EMBL" id="PHT33931.1"/>
    </source>
</evidence>
<keyword evidence="8" id="KW-0175">Coiled coil</keyword>
<dbReference type="PRINTS" id="PR00364">
    <property type="entry name" value="DISEASERSIST"/>
</dbReference>
<feature type="compositionally biased region" description="Polar residues" evidence="10">
    <location>
        <begin position="9"/>
        <end position="22"/>
    </location>
</feature>
<feature type="domain" description="Disease resistance protein winged helix" evidence="12">
    <location>
        <begin position="267"/>
        <end position="306"/>
    </location>
</feature>
<dbReference type="EMBL" id="MLFT02000011">
    <property type="protein sequence ID" value="PHT33931.1"/>
    <property type="molecule type" value="Genomic_DNA"/>
</dbReference>
<dbReference type="InterPro" id="IPR027417">
    <property type="entry name" value="P-loop_NTPase"/>
</dbReference>
<dbReference type="AlphaFoldDB" id="A0A2G2VLR0"/>
<keyword evidence="7" id="KW-0067">ATP-binding</keyword>
<keyword evidence="14" id="KW-1185">Reference proteome</keyword>
<evidence type="ECO:0000256" key="8">
    <source>
        <dbReference type="ARBA" id="ARBA00023054"/>
    </source>
</evidence>
<keyword evidence="6" id="KW-0611">Plant defense</keyword>
<dbReference type="Pfam" id="PF00931">
    <property type="entry name" value="NB-ARC"/>
    <property type="match status" value="1"/>
</dbReference>
<protein>
    <submittedName>
        <fullName evidence="13">Late blight resistance protein-like protein R1B-12</fullName>
    </submittedName>
</protein>
<gene>
    <name evidence="13" type="ORF">CQW23_25731</name>
</gene>
<dbReference type="InterPro" id="IPR042197">
    <property type="entry name" value="Apaf_helical"/>
</dbReference>
<dbReference type="GO" id="GO:0005524">
    <property type="term" value="F:ATP binding"/>
    <property type="evidence" value="ECO:0007669"/>
    <property type="project" value="UniProtKB-KW"/>
</dbReference>
<evidence type="ECO:0000256" key="5">
    <source>
        <dbReference type="ARBA" id="ARBA00022741"/>
    </source>
</evidence>
<name>A0A2G2VLR0_CAPBA</name>